<feature type="domain" description="HTH luxR-type" evidence="4">
    <location>
        <begin position="184"/>
        <end position="251"/>
    </location>
</feature>
<dbReference type="PRINTS" id="PR00038">
    <property type="entry name" value="HTHLUXR"/>
</dbReference>
<keyword evidence="2" id="KW-0238">DNA-binding</keyword>
<keyword evidence="3" id="KW-0804">Transcription</keyword>
<dbReference type="PROSITE" id="PS50043">
    <property type="entry name" value="HTH_LUXR_2"/>
    <property type="match status" value="1"/>
</dbReference>
<dbReference type="SMART" id="SM00421">
    <property type="entry name" value="HTH_LUXR"/>
    <property type="match status" value="1"/>
</dbReference>
<dbReference type="GO" id="GO:0006355">
    <property type="term" value="P:regulation of DNA-templated transcription"/>
    <property type="evidence" value="ECO:0007669"/>
    <property type="project" value="InterPro"/>
</dbReference>
<sequence>MISEAHLNQFSQASVQLYRPGLGLGNYAERAFGFLSQLVSSEFIVFGALDLQTKQMEMALNASVPTFSPAMEAFGELMTKYPLFRWDPEVNLGKPFTRSDFYSRREFAQTDIFAEVYDRLGIDDHCAIFVPGTEGEVCFFGVERYKGQDFSAEERTLLEFAQNHLGNARELAKARDRLSQDGARPEALVRAGLTVREADVLMWLAEGKSNEEIAILLRLQLYTVKGYVKTIFQKIAAPNRLAAALWALRVSREDEVRSLAPQDRLVTVSVADGSPD</sequence>
<keyword evidence="1" id="KW-0805">Transcription regulation</keyword>
<dbReference type="EMBL" id="CP119075">
    <property type="protein sequence ID" value="WED65406.1"/>
    <property type="molecule type" value="Genomic_DNA"/>
</dbReference>
<evidence type="ECO:0000313" key="5">
    <source>
        <dbReference type="EMBL" id="WED65406.1"/>
    </source>
</evidence>
<dbReference type="InterPro" id="IPR000792">
    <property type="entry name" value="Tscrpt_reg_LuxR_C"/>
</dbReference>
<dbReference type="CDD" id="cd06170">
    <property type="entry name" value="LuxR_C_like"/>
    <property type="match status" value="1"/>
</dbReference>
<reference evidence="5" key="1">
    <citation type="submission" date="2023-03" db="EMBL/GenBank/DDBJ databases">
        <title>Lomoglobus Profundus gen. nov., sp. nov., a novel member of the phylum Verrucomicrobia, isolated from deep-marine sediment of South China Sea.</title>
        <authorList>
            <person name="Ahmad T."/>
            <person name="Ishaq S.E."/>
            <person name="Wang F."/>
        </authorList>
    </citation>
    <scope>NUCLEOTIDE SEQUENCE</scope>
    <source>
        <strain evidence="5">LMO-M01</strain>
    </source>
</reference>
<evidence type="ECO:0000256" key="3">
    <source>
        <dbReference type="ARBA" id="ARBA00023163"/>
    </source>
</evidence>
<evidence type="ECO:0000256" key="1">
    <source>
        <dbReference type="ARBA" id="ARBA00023015"/>
    </source>
</evidence>
<dbReference type="Pfam" id="PF00196">
    <property type="entry name" value="GerE"/>
    <property type="match status" value="1"/>
</dbReference>
<dbReference type="AlphaFoldDB" id="A0AAF0CP12"/>
<dbReference type="Gene3D" id="1.10.10.10">
    <property type="entry name" value="Winged helix-like DNA-binding domain superfamily/Winged helix DNA-binding domain"/>
    <property type="match status" value="1"/>
</dbReference>
<proteinExistence type="predicted"/>
<protein>
    <submittedName>
        <fullName evidence="5">Helix-turn-helix transcriptional regulator</fullName>
    </submittedName>
</protein>
<dbReference type="InterPro" id="IPR016032">
    <property type="entry name" value="Sig_transdc_resp-reg_C-effctor"/>
</dbReference>
<dbReference type="RefSeq" id="WP_330929354.1">
    <property type="nucleotide sequence ID" value="NZ_CP119075.1"/>
</dbReference>
<evidence type="ECO:0000259" key="4">
    <source>
        <dbReference type="PROSITE" id="PS50043"/>
    </source>
</evidence>
<dbReference type="PANTHER" id="PTHR44688">
    <property type="entry name" value="DNA-BINDING TRANSCRIPTIONAL ACTIVATOR DEVR_DOSR"/>
    <property type="match status" value="1"/>
</dbReference>
<organism evidence="5 6">
    <name type="scientific">Synoicihabitans lomoniglobus</name>
    <dbReference type="NCBI Taxonomy" id="2909285"/>
    <lineage>
        <taxon>Bacteria</taxon>
        <taxon>Pseudomonadati</taxon>
        <taxon>Verrucomicrobiota</taxon>
        <taxon>Opitutia</taxon>
        <taxon>Opitutales</taxon>
        <taxon>Opitutaceae</taxon>
        <taxon>Synoicihabitans</taxon>
    </lineage>
</organism>
<dbReference type="SUPFAM" id="SSF46894">
    <property type="entry name" value="C-terminal effector domain of the bipartite response regulators"/>
    <property type="match status" value="1"/>
</dbReference>
<dbReference type="InterPro" id="IPR036388">
    <property type="entry name" value="WH-like_DNA-bd_sf"/>
</dbReference>
<name>A0AAF0CP12_9BACT</name>
<gene>
    <name evidence="5" type="ORF">PXH66_00905</name>
</gene>
<dbReference type="KEGG" id="slom:PXH66_00905"/>
<dbReference type="Proteomes" id="UP001218638">
    <property type="component" value="Chromosome"/>
</dbReference>
<accession>A0AAF0CP12</accession>
<evidence type="ECO:0000256" key="2">
    <source>
        <dbReference type="ARBA" id="ARBA00023125"/>
    </source>
</evidence>
<dbReference type="PANTHER" id="PTHR44688:SF16">
    <property type="entry name" value="DNA-BINDING TRANSCRIPTIONAL ACTIVATOR DEVR_DOSR"/>
    <property type="match status" value="1"/>
</dbReference>
<dbReference type="GO" id="GO:0003677">
    <property type="term" value="F:DNA binding"/>
    <property type="evidence" value="ECO:0007669"/>
    <property type="project" value="UniProtKB-KW"/>
</dbReference>
<keyword evidence="6" id="KW-1185">Reference proteome</keyword>
<evidence type="ECO:0000313" key="6">
    <source>
        <dbReference type="Proteomes" id="UP001218638"/>
    </source>
</evidence>